<dbReference type="OrthoDB" id="10249433at2759"/>
<sequence>MGLGSSSLGDAILFPAPPASYGTDLPGLVWIEENFKAPPSSSSLSRQPSTGPSSTPPLQYSSSREETLHRNARRAQRLFPAFFIEAPGGESKCTLLYWHGNSCDLGQIYEELDILSKYLNCHILAIEFPGYGLAPALNSPLPEEAGSEENSSSRRNNTREKKQTMGETINQWSRAAFNFLLSLGVPPSSIICFGRSIGTGPASYLAASLAEENIHVGGVVLHAPYITVHKIVQEYASVGTWLISNHWSNAANLEKMGLGSCPLLIIHGEDDEVIPTAHGRQLYEGYRGDKKEGFFPADSSHNSYYIIDDLGKPMETFIAEKSRVTSCSPYHVTIPAYMRDPPLLQLQLAPAATQTPPHSISTPTSLNQGLTPSNVGTVPSPLHGTISPPSSPPQDDNLRWRPLPGGRNADKSKTGGGGGGEGEAGSVSTIASSAMNRSSSALGHLIADVTGSKGGEWDVGVSHTTKDTAEAAKRIKSQTGADSVSQSIGGQPQGEEGGGGGTTPAGSPPTSGSCINSHEAGRNSLSPLAHQRSGFSRMIESGIFSHGSLAEIMDEALREINAESSGENKTKSNL</sequence>
<protein>
    <submittedName>
        <fullName evidence="2">Hydrolase</fullName>
    </submittedName>
</protein>
<feature type="region of interest" description="Disordered" evidence="1">
    <location>
        <begin position="471"/>
        <end position="526"/>
    </location>
</feature>
<evidence type="ECO:0000313" key="2">
    <source>
        <dbReference type="EMBL" id="PHJ21643.1"/>
    </source>
</evidence>
<feature type="region of interest" description="Disordered" evidence="1">
    <location>
        <begin position="350"/>
        <end position="426"/>
    </location>
</feature>
<dbReference type="SUPFAM" id="SSF53474">
    <property type="entry name" value="alpha/beta-Hydrolases"/>
    <property type="match status" value="1"/>
</dbReference>
<dbReference type="PANTHER" id="PTHR12277:SF197">
    <property type="entry name" value="CHROMOSOME UNDETERMINED SCAFFOLD_38, WHOLE GENOME SHOTGUN SEQUENCE"/>
    <property type="match status" value="1"/>
</dbReference>
<accession>A0A2C6L193</accession>
<organism evidence="2 3">
    <name type="scientific">Cystoisospora suis</name>
    <dbReference type="NCBI Taxonomy" id="483139"/>
    <lineage>
        <taxon>Eukaryota</taxon>
        <taxon>Sar</taxon>
        <taxon>Alveolata</taxon>
        <taxon>Apicomplexa</taxon>
        <taxon>Conoidasida</taxon>
        <taxon>Coccidia</taxon>
        <taxon>Eucoccidiorida</taxon>
        <taxon>Eimeriorina</taxon>
        <taxon>Sarcocystidae</taxon>
        <taxon>Cystoisospora</taxon>
    </lineage>
</organism>
<keyword evidence="2" id="KW-0378">Hydrolase</keyword>
<dbReference type="Proteomes" id="UP000221165">
    <property type="component" value="Unassembled WGS sequence"/>
</dbReference>
<proteinExistence type="predicted"/>
<feature type="region of interest" description="Disordered" evidence="1">
    <location>
        <begin position="139"/>
        <end position="165"/>
    </location>
</feature>
<dbReference type="PANTHER" id="PTHR12277">
    <property type="entry name" value="ALPHA/BETA HYDROLASE DOMAIN-CONTAINING PROTEIN"/>
    <property type="match status" value="1"/>
</dbReference>
<gene>
    <name evidence="2" type="ORF">CSUI_004511</name>
</gene>
<dbReference type="GO" id="GO:0016787">
    <property type="term" value="F:hydrolase activity"/>
    <property type="evidence" value="ECO:0007669"/>
    <property type="project" value="UniProtKB-KW"/>
</dbReference>
<evidence type="ECO:0000313" key="3">
    <source>
        <dbReference type="Proteomes" id="UP000221165"/>
    </source>
</evidence>
<comment type="caution">
    <text evidence="2">The sequence shown here is derived from an EMBL/GenBank/DDBJ whole genome shotgun (WGS) entry which is preliminary data.</text>
</comment>
<feature type="compositionally biased region" description="Polar residues" evidence="1">
    <location>
        <begin position="358"/>
        <end position="377"/>
    </location>
</feature>
<dbReference type="EMBL" id="MIGC01002118">
    <property type="protein sequence ID" value="PHJ21643.1"/>
    <property type="molecule type" value="Genomic_DNA"/>
</dbReference>
<dbReference type="RefSeq" id="XP_067923323.1">
    <property type="nucleotide sequence ID" value="XM_068064702.1"/>
</dbReference>
<name>A0A2C6L193_9APIC</name>
<dbReference type="InterPro" id="IPR029058">
    <property type="entry name" value="AB_hydrolase_fold"/>
</dbReference>
<feature type="region of interest" description="Disordered" evidence="1">
    <location>
        <begin position="37"/>
        <end position="69"/>
    </location>
</feature>
<evidence type="ECO:0000256" key="1">
    <source>
        <dbReference type="SAM" id="MobiDB-lite"/>
    </source>
</evidence>
<keyword evidence="3" id="KW-1185">Reference proteome</keyword>
<feature type="compositionally biased region" description="Gly residues" evidence="1">
    <location>
        <begin position="414"/>
        <end position="423"/>
    </location>
</feature>
<dbReference type="VEuPathDB" id="ToxoDB:CSUI_004511"/>
<feature type="compositionally biased region" description="Low complexity" evidence="1">
    <location>
        <begin position="38"/>
        <end position="53"/>
    </location>
</feature>
<dbReference type="Gene3D" id="3.40.50.1820">
    <property type="entry name" value="alpha/beta hydrolase"/>
    <property type="match status" value="1"/>
</dbReference>
<dbReference type="GeneID" id="94427913"/>
<feature type="compositionally biased region" description="Low complexity" evidence="1">
    <location>
        <begin position="504"/>
        <end position="513"/>
    </location>
</feature>
<feature type="compositionally biased region" description="Gly residues" evidence="1">
    <location>
        <begin position="491"/>
        <end position="503"/>
    </location>
</feature>
<dbReference type="AlphaFoldDB" id="A0A2C6L193"/>
<reference evidence="2 3" key="1">
    <citation type="journal article" date="2017" name="Int. J. Parasitol.">
        <title>The genome of the protozoan parasite Cystoisospora suis and a reverse vaccinology approach to identify vaccine candidates.</title>
        <authorList>
            <person name="Palmieri N."/>
            <person name="Shrestha A."/>
            <person name="Ruttkowski B."/>
            <person name="Beck T."/>
            <person name="Vogl C."/>
            <person name="Tomley F."/>
            <person name="Blake D.P."/>
            <person name="Joachim A."/>
        </authorList>
    </citation>
    <scope>NUCLEOTIDE SEQUENCE [LARGE SCALE GENOMIC DNA]</scope>
    <source>
        <strain evidence="2 3">Wien I</strain>
    </source>
</reference>